<evidence type="ECO:0000313" key="3">
    <source>
        <dbReference type="Proteomes" id="UP001589693"/>
    </source>
</evidence>
<proteinExistence type="predicted"/>
<dbReference type="Proteomes" id="UP001589693">
    <property type="component" value="Unassembled WGS sequence"/>
</dbReference>
<sequence>MTLSRTWIKSSYTGNDNNCVELSLTEFEAAIRDSKQPNGPVLAFTPSAFSRFLRFLRTIR</sequence>
<dbReference type="Pfam" id="PF04149">
    <property type="entry name" value="DUF397"/>
    <property type="match status" value="1"/>
</dbReference>
<accession>A0ABV6A281</accession>
<organism evidence="2 3">
    <name type="scientific">Allokutzneria oryzae</name>
    <dbReference type="NCBI Taxonomy" id="1378989"/>
    <lineage>
        <taxon>Bacteria</taxon>
        <taxon>Bacillati</taxon>
        <taxon>Actinomycetota</taxon>
        <taxon>Actinomycetes</taxon>
        <taxon>Pseudonocardiales</taxon>
        <taxon>Pseudonocardiaceae</taxon>
        <taxon>Allokutzneria</taxon>
    </lineage>
</organism>
<keyword evidence="3" id="KW-1185">Reference proteome</keyword>
<evidence type="ECO:0000259" key="1">
    <source>
        <dbReference type="Pfam" id="PF04149"/>
    </source>
</evidence>
<feature type="domain" description="DUF397" evidence="1">
    <location>
        <begin position="6"/>
        <end position="57"/>
    </location>
</feature>
<comment type="caution">
    <text evidence="2">The sequence shown here is derived from an EMBL/GenBank/DDBJ whole genome shotgun (WGS) entry which is preliminary data.</text>
</comment>
<reference evidence="2 3" key="1">
    <citation type="submission" date="2024-09" db="EMBL/GenBank/DDBJ databases">
        <authorList>
            <person name="Sun Q."/>
            <person name="Mori K."/>
        </authorList>
    </citation>
    <scope>NUCLEOTIDE SEQUENCE [LARGE SCALE GENOMIC DNA]</scope>
    <source>
        <strain evidence="2 3">TBRC 7907</strain>
    </source>
</reference>
<protein>
    <submittedName>
        <fullName evidence="2">DUF397 domain-containing protein</fullName>
    </submittedName>
</protein>
<name>A0ABV6A281_9PSEU</name>
<dbReference type="InterPro" id="IPR007278">
    <property type="entry name" value="DUF397"/>
</dbReference>
<evidence type="ECO:0000313" key="2">
    <source>
        <dbReference type="EMBL" id="MFB9906029.1"/>
    </source>
</evidence>
<dbReference type="RefSeq" id="WP_377853646.1">
    <property type="nucleotide sequence ID" value="NZ_JBHLZU010000017.1"/>
</dbReference>
<dbReference type="EMBL" id="JBHLZU010000017">
    <property type="protein sequence ID" value="MFB9906029.1"/>
    <property type="molecule type" value="Genomic_DNA"/>
</dbReference>
<gene>
    <name evidence="2" type="ORF">ACFFQA_19000</name>
</gene>